<comment type="caution">
    <text evidence="2">The sequence shown here is derived from an EMBL/GenBank/DDBJ whole genome shotgun (WGS) entry which is preliminary data.</text>
</comment>
<dbReference type="AlphaFoldDB" id="A0AA90U1Y9"/>
<name>A0AA90U1Y9_9EURY</name>
<accession>A0AA90U1Y9</accession>
<reference evidence="2 3" key="1">
    <citation type="submission" date="2023-07" db="EMBL/GenBank/DDBJ databases">
        <title>Genomic Encyclopedia of Type Strains, Phase IV (KMG-IV): sequencing the most valuable type-strain genomes for metagenomic binning, comparative biology and taxonomic classification.</title>
        <authorList>
            <person name="Goeker M."/>
        </authorList>
    </citation>
    <scope>NUCLEOTIDE SEQUENCE [LARGE SCALE GENOMIC DNA]</scope>
    <source>
        <strain evidence="2 3">DSM 17273</strain>
    </source>
</reference>
<organism evidence="2 3">
    <name type="scientific">Methanococcoides alaskense</name>
    <dbReference type="NCBI Taxonomy" id="325778"/>
    <lineage>
        <taxon>Archaea</taxon>
        <taxon>Methanobacteriati</taxon>
        <taxon>Methanobacteriota</taxon>
        <taxon>Stenosarchaea group</taxon>
        <taxon>Methanomicrobia</taxon>
        <taxon>Methanosarcinales</taxon>
        <taxon>Methanosarcinaceae</taxon>
        <taxon>Methanococcoides</taxon>
    </lineage>
</organism>
<evidence type="ECO:0000313" key="3">
    <source>
        <dbReference type="Proteomes" id="UP001185015"/>
    </source>
</evidence>
<sequence length="44" mass="4794">MIPDSLVRSVPNVDTLTKGIGMVVLTVVVVVDSRYMLTSMLLET</sequence>
<keyword evidence="1" id="KW-1133">Transmembrane helix</keyword>
<evidence type="ECO:0000256" key="1">
    <source>
        <dbReference type="SAM" id="Phobius"/>
    </source>
</evidence>
<keyword evidence="1" id="KW-0472">Membrane</keyword>
<keyword evidence="1" id="KW-0812">Transmembrane</keyword>
<proteinExistence type="predicted"/>
<feature type="transmembrane region" description="Helical" evidence="1">
    <location>
        <begin position="20"/>
        <end position="37"/>
    </location>
</feature>
<protein>
    <submittedName>
        <fullName evidence="2">Uncharacterized protein</fullName>
    </submittedName>
</protein>
<gene>
    <name evidence="2" type="ORF">J2750_002195</name>
</gene>
<dbReference type="Proteomes" id="UP001185015">
    <property type="component" value="Unassembled WGS sequence"/>
</dbReference>
<evidence type="ECO:0000313" key="2">
    <source>
        <dbReference type="EMBL" id="MDR6223719.1"/>
    </source>
</evidence>
<dbReference type="EMBL" id="JAVDQI010000011">
    <property type="protein sequence ID" value="MDR6223719.1"/>
    <property type="molecule type" value="Genomic_DNA"/>
</dbReference>
<keyword evidence="3" id="KW-1185">Reference proteome</keyword>